<reference evidence="7" key="1">
    <citation type="submission" date="2016-10" db="EMBL/GenBank/DDBJ databases">
        <authorList>
            <person name="Varghese N."/>
            <person name="Submissions S."/>
        </authorList>
    </citation>
    <scope>NUCLEOTIDE SEQUENCE [LARGE SCALE GENOMIC DNA]</scope>
    <source>
        <strain evidence="7">CGMCC 1.10784</strain>
    </source>
</reference>
<dbReference type="PANTHER" id="PTHR30146:SF148">
    <property type="entry name" value="HTH-TYPE TRANSCRIPTIONAL REPRESSOR PURR-RELATED"/>
    <property type="match status" value="1"/>
</dbReference>
<dbReference type="InterPro" id="IPR000843">
    <property type="entry name" value="HTH_LacI"/>
</dbReference>
<dbReference type="GO" id="GO:0000976">
    <property type="term" value="F:transcription cis-regulatory region binding"/>
    <property type="evidence" value="ECO:0007669"/>
    <property type="project" value="TreeGrafter"/>
</dbReference>
<organism evidence="6 7">
    <name type="scientific">Paenibacillus catalpae</name>
    <dbReference type="NCBI Taxonomy" id="1045775"/>
    <lineage>
        <taxon>Bacteria</taxon>
        <taxon>Bacillati</taxon>
        <taxon>Bacillota</taxon>
        <taxon>Bacilli</taxon>
        <taxon>Bacillales</taxon>
        <taxon>Paenibacillaceae</taxon>
        <taxon>Paenibacillus</taxon>
    </lineage>
</organism>
<keyword evidence="3" id="KW-0238">DNA-binding</keyword>
<evidence type="ECO:0000256" key="1">
    <source>
        <dbReference type="ARBA" id="ARBA00022491"/>
    </source>
</evidence>
<dbReference type="CDD" id="cd01392">
    <property type="entry name" value="HTH_LacI"/>
    <property type="match status" value="1"/>
</dbReference>
<dbReference type="OrthoDB" id="2026446at2"/>
<evidence type="ECO:0000256" key="2">
    <source>
        <dbReference type="ARBA" id="ARBA00023015"/>
    </source>
</evidence>
<evidence type="ECO:0000256" key="4">
    <source>
        <dbReference type="ARBA" id="ARBA00023163"/>
    </source>
</evidence>
<dbReference type="SUPFAM" id="SSF53822">
    <property type="entry name" value="Periplasmic binding protein-like I"/>
    <property type="match status" value="1"/>
</dbReference>
<keyword evidence="1" id="KW-0678">Repressor</keyword>
<sequence>MTNKITMQQIADQLGVSKYVVSKALSGKKGVSESTKERVIQVASQLGYFAQSSGYLKPGRTSREEKAQQESDRRQSILVLMPNIRFQTRDSVYWGRILDGITSRLEDKGIGMIIVMEQKVDSFMHLLKPEAILGMIGVGEVASGMLLEIHRLGVPMVLVDHEDPLIPTDTVFVNNYDGMYRLTKHLIGIGHRSIGFIGNIRYSQSFFDRWNGFRIAMEEFGLWSGLDHFTDLESMEHFDEPIKAWLQRCKKQRTLPTAIIGANDSIAIDAYRAMRELGMDVPSDISLSGFDNIEDSVRHYPPLSTVNVPKEALGARAVDKLLERIDRSNEPMEKILVRGEIVFRQSTAPVKA</sequence>
<dbReference type="GO" id="GO:0003700">
    <property type="term" value="F:DNA-binding transcription factor activity"/>
    <property type="evidence" value="ECO:0007669"/>
    <property type="project" value="TreeGrafter"/>
</dbReference>
<dbReference type="PROSITE" id="PS50932">
    <property type="entry name" value="HTH_LACI_2"/>
    <property type="match status" value="1"/>
</dbReference>
<keyword evidence="2" id="KW-0805">Transcription regulation</keyword>
<evidence type="ECO:0000259" key="5">
    <source>
        <dbReference type="PROSITE" id="PS50932"/>
    </source>
</evidence>
<dbReference type="STRING" id="1045775.SAMN05216378_0317"/>
<dbReference type="SMART" id="SM00354">
    <property type="entry name" value="HTH_LACI"/>
    <property type="match status" value="1"/>
</dbReference>
<dbReference type="Proteomes" id="UP000198855">
    <property type="component" value="Unassembled WGS sequence"/>
</dbReference>
<dbReference type="PANTHER" id="PTHR30146">
    <property type="entry name" value="LACI-RELATED TRANSCRIPTIONAL REPRESSOR"/>
    <property type="match status" value="1"/>
</dbReference>
<dbReference type="Pfam" id="PF13377">
    <property type="entry name" value="Peripla_BP_3"/>
    <property type="match status" value="1"/>
</dbReference>
<protein>
    <submittedName>
        <fullName evidence="6">LacI family transcriptional regulator</fullName>
    </submittedName>
</protein>
<evidence type="ECO:0000313" key="6">
    <source>
        <dbReference type="EMBL" id="SFD52563.1"/>
    </source>
</evidence>
<feature type="domain" description="HTH lacI-type" evidence="5">
    <location>
        <begin position="5"/>
        <end position="48"/>
    </location>
</feature>
<gene>
    <name evidence="6" type="ORF">SAMN05216378_0317</name>
</gene>
<keyword evidence="4" id="KW-0804">Transcription</keyword>
<dbReference type="AlphaFoldDB" id="A0A1I1T8E3"/>
<keyword evidence="7" id="KW-1185">Reference proteome</keyword>
<dbReference type="InterPro" id="IPR046335">
    <property type="entry name" value="LacI/GalR-like_sensor"/>
</dbReference>
<dbReference type="Pfam" id="PF00356">
    <property type="entry name" value="LacI"/>
    <property type="match status" value="1"/>
</dbReference>
<dbReference type="Gene3D" id="3.40.50.2300">
    <property type="match status" value="2"/>
</dbReference>
<evidence type="ECO:0000313" key="7">
    <source>
        <dbReference type="Proteomes" id="UP000198855"/>
    </source>
</evidence>
<dbReference type="RefSeq" id="WP_091180221.1">
    <property type="nucleotide sequence ID" value="NZ_FOMT01000001.1"/>
</dbReference>
<name>A0A1I1T8E3_9BACL</name>
<dbReference type="EMBL" id="FOMT01000001">
    <property type="protein sequence ID" value="SFD52563.1"/>
    <property type="molecule type" value="Genomic_DNA"/>
</dbReference>
<accession>A0A1I1T8E3</accession>
<dbReference type="SUPFAM" id="SSF47413">
    <property type="entry name" value="lambda repressor-like DNA-binding domains"/>
    <property type="match status" value="1"/>
</dbReference>
<dbReference type="Gene3D" id="1.10.260.40">
    <property type="entry name" value="lambda repressor-like DNA-binding domains"/>
    <property type="match status" value="1"/>
</dbReference>
<evidence type="ECO:0000256" key="3">
    <source>
        <dbReference type="ARBA" id="ARBA00023125"/>
    </source>
</evidence>
<dbReference type="InterPro" id="IPR010982">
    <property type="entry name" value="Lambda_DNA-bd_dom_sf"/>
</dbReference>
<proteinExistence type="predicted"/>
<dbReference type="InterPro" id="IPR028082">
    <property type="entry name" value="Peripla_BP_I"/>
</dbReference>